<evidence type="ECO:0000256" key="3">
    <source>
        <dbReference type="ARBA" id="ARBA00011964"/>
    </source>
</evidence>
<feature type="transmembrane region" description="Helical" evidence="14">
    <location>
        <begin position="171"/>
        <end position="198"/>
    </location>
</feature>
<evidence type="ECO:0000256" key="1">
    <source>
        <dbReference type="ARBA" id="ARBA00004477"/>
    </source>
</evidence>
<feature type="transmembrane region" description="Helical" evidence="14">
    <location>
        <begin position="262"/>
        <end position="281"/>
    </location>
</feature>
<dbReference type="PANTHER" id="PTHR12646">
    <property type="entry name" value="NOT56 - RELATED"/>
    <property type="match status" value="1"/>
</dbReference>
<keyword evidence="5 14" id="KW-0328">Glycosyltransferase</keyword>
<accession>A0ABR2ZZR6</accession>
<evidence type="ECO:0000256" key="7">
    <source>
        <dbReference type="ARBA" id="ARBA00022692"/>
    </source>
</evidence>
<keyword evidence="6 14" id="KW-0808">Transferase</keyword>
<dbReference type="Pfam" id="PF05208">
    <property type="entry name" value="ALG3"/>
    <property type="match status" value="1"/>
</dbReference>
<keyword evidence="7 14" id="KW-0812">Transmembrane</keyword>
<proteinExistence type="inferred from homology"/>
<evidence type="ECO:0000256" key="8">
    <source>
        <dbReference type="ARBA" id="ARBA00022824"/>
    </source>
</evidence>
<feature type="transmembrane region" description="Helical" evidence="14">
    <location>
        <begin position="383"/>
        <end position="403"/>
    </location>
</feature>
<keyword evidence="9 14" id="KW-1133">Transmembrane helix</keyword>
<name>A0ABR2ZZR6_9AGAR</name>
<reference evidence="15 16" key="1">
    <citation type="submission" date="2024-05" db="EMBL/GenBank/DDBJ databases">
        <title>A draft genome resource for the thread blight pathogen Marasmius tenuissimus strain MS-2.</title>
        <authorList>
            <person name="Yulfo-Soto G.E."/>
            <person name="Baruah I.K."/>
            <person name="Amoako-Attah I."/>
            <person name="Bukari Y."/>
            <person name="Meinhardt L.W."/>
            <person name="Bailey B.A."/>
            <person name="Cohen S.P."/>
        </authorList>
    </citation>
    <scope>NUCLEOTIDE SEQUENCE [LARGE SCALE GENOMIC DNA]</scope>
    <source>
        <strain evidence="15 16">MS-2</strain>
    </source>
</reference>
<evidence type="ECO:0000256" key="4">
    <source>
        <dbReference type="ARBA" id="ARBA00015561"/>
    </source>
</evidence>
<dbReference type="PANTHER" id="PTHR12646:SF0">
    <property type="entry name" value="DOL-P-MAN:MAN(5)GLCNAC(2)-PP-DOL ALPHA-1,3-MANNOSYLTRANSFERASE"/>
    <property type="match status" value="1"/>
</dbReference>
<dbReference type="GO" id="GO:0052925">
    <property type="term" value="F:dol-P-Man:Man(5)GlcNAc(2)-PP-Dol alpha-1,3-mannosyltransferase activity"/>
    <property type="evidence" value="ECO:0007669"/>
    <property type="project" value="UniProtKB-EC"/>
</dbReference>
<keyword evidence="16" id="KW-1185">Reference proteome</keyword>
<dbReference type="EC" id="2.4.1.258" evidence="3 14"/>
<dbReference type="InterPro" id="IPR007873">
    <property type="entry name" value="Glycosyltransferase_ALG3"/>
</dbReference>
<evidence type="ECO:0000256" key="2">
    <source>
        <dbReference type="ARBA" id="ARBA00004922"/>
    </source>
</evidence>
<evidence type="ECO:0000256" key="6">
    <source>
        <dbReference type="ARBA" id="ARBA00022679"/>
    </source>
</evidence>
<keyword evidence="10 14" id="KW-0472">Membrane</keyword>
<comment type="pathway">
    <text evidence="2 14">Protein modification; protein glycosylation.</text>
</comment>
<comment type="caution">
    <text evidence="15">The sequence shown here is derived from an EMBL/GenBank/DDBJ whole genome shotgun (WGS) entry which is preliminary data.</text>
</comment>
<evidence type="ECO:0000256" key="5">
    <source>
        <dbReference type="ARBA" id="ARBA00022676"/>
    </source>
</evidence>
<sequence>MASILRLCRSLLVDPNYYPILALSVVLGDAFLSVLIRKFIPYTEIDWETYMIQVQSYKKGQRDYSKISGPTGPLVYPAGHLWIHVFLERITNGGLNIGFAQNIYTALYILSLALSCVIYRKAGGVPNWILLLLSLSKRLHSIYILRLFNDCWSVVAMQCAILAFQSAEDDIGILFFSLALSIKMSVLLYLPGLVVILVKRKGLLYTFRKLATITGIQSIIAYPFIQEDWRAYLRSSFDLSRVFLYKWTVNWRMVPEDIFLHPRWATTLLIGHVSLLLLFGISKWCNPDGGVKATISRALRRPAMPAGLSPVSADFVATVFFTCNLIGVLFARSLHYQFYSWYAQQIPFLLSRTRYPVYLKIMLFVAIEYAWNTFPSTTPSSSILLFAHVSLLAGIWSGFPCGFTPSRSS</sequence>
<evidence type="ECO:0000313" key="15">
    <source>
        <dbReference type="EMBL" id="KAL0067202.1"/>
    </source>
</evidence>
<feature type="transmembrane region" description="Helical" evidence="14">
    <location>
        <begin position="143"/>
        <end position="165"/>
    </location>
</feature>
<evidence type="ECO:0000256" key="9">
    <source>
        <dbReference type="ARBA" id="ARBA00022989"/>
    </source>
</evidence>
<feature type="transmembrane region" description="Helical" evidence="14">
    <location>
        <begin position="103"/>
        <end position="122"/>
    </location>
</feature>
<comment type="similarity">
    <text evidence="13">Belongs to the glycosyltransferase ALG3 family.</text>
</comment>
<evidence type="ECO:0000313" key="16">
    <source>
        <dbReference type="Proteomes" id="UP001437256"/>
    </source>
</evidence>
<evidence type="ECO:0000256" key="11">
    <source>
        <dbReference type="ARBA" id="ARBA00044743"/>
    </source>
</evidence>
<evidence type="ECO:0000256" key="10">
    <source>
        <dbReference type="ARBA" id="ARBA00023136"/>
    </source>
</evidence>
<comment type="subcellular location">
    <subcellularLocation>
        <location evidence="1 14">Endoplasmic reticulum membrane</location>
        <topology evidence="1 14">Multi-pass membrane protein</topology>
    </subcellularLocation>
</comment>
<gene>
    <name evidence="15" type="primary">ALG3</name>
    <name evidence="15" type="ORF">AAF712_005772</name>
</gene>
<protein>
    <recommendedName>
        <fullName evidence="4 14">Dol-P-Man:Man(5)GlcNAc(2)-PP-Dol alpha-1,3-mannosyltransferase</fullName>
        <ecNumber evidence="3 14">2.4.1.258</ecNumber>
    </recommendedName>
    <alternativeName>
        <fullName evidence="14">Dol-P-Man-dependent alpha(1-3)-mannosyltransferase</fullName>
    </alternativeName>
</protein>
<keyword evidence="8 14" id="KW-0256">Endoplasmic reticulum</keyword>
<comment type="function">
    <text evidence="11 14">Dol-P-Man:Man(5)GlcNAc(2)-PP-Dol alpha-1,3-mannosyltransferase that operates in the biosynthetic pathway of dolichol-linked oligosaccharides, the glycan precursors employed in protein asparagine (N)-glycosylation. The assembly of dolichol-linked oligosaccharides begins on the cytosolic side of the endoplasmic reticulum membrane and finishes in its lumen. The sequential addition of sugars to dolichol pyrophosphate produces dolichol-linked oligosaccharides containing fourteen sugars, including two GlcNAcs, nine mannoses and three glucoses. Once assembled, the oligosaccharide is transferred from the lipid to nascent proteins by oligosaccharyltransferases. In the lumen of the endoplasmic reticulum, adds the first dolichyl beta-D-mannosyl phosphate derived mannose in an alpha-1,3 linkage to Man(5)GlcNAc(2)-PP-dolichol to produce Man(6)GlcNAc(2)-PP-dolichol.</text>
</comment>
<dbReference type="Proteomes" id="UP001437256">
    <property type="component" value="Unassembled WGS sequence"/>
</dbReference>
<organism evidence="15 16">
    <name type="scientific">Marasmius tenuissimus</name>
    <dbReference type="NCBI Taxonomy" id="585030"/>
    <lineage>
        <taxon>Eukaryota</taxon>
        <taxon>Fungi</taxon>
        <taxon>Dikarya</taxon>
        <taxon>Basidiomycota</taxon>
        <taxon>Agaricomycotina</taxon>
        <taxon>Agaricomycetes</taxon>
        <taxon>Agaricomycetidae</taxon>
        <taxon>Agaricales</taxon>
        <taxon>Marasmiineae</taxon>
        <taxon>Marasmiaceae</taxon>
        <taxon>Marasmius</taxon>
    </lineage>
</organism>
<feature type="transmembrane region" description="Helical" evidence="14">
    <location>
        <begin position="315"/>
        <end position="334"/>
    </location>
</feature>
<comment type="catalytic activity">
    <reaction evidence="12 14">
        <text>an alpha-D-Man-(1-&gt;2)-alpha-D-Man-(1-&gt;2)-alpha-D-Man-(1-&gt;3)-[alpha-D-Man-(1-&gt;6)]-beta-D-Man-(1-&gt;4)-beta-D-GlcNAc-(1-&gt;4)-alpha-D-GlcNAc-diphospho-di-trans,poly-cis-dolichol + a di-trans,poly-cis-dolichyl beta-D-mannosyl phosphate = an alpha-D-Man-(1-&gt;2)-alpha-D-Man-(1-&gt;2)-alpha-D-Man-(1-&gt;3)-[alpha-D-Man-(1-&gt;3)-alpha-D-Man-(1-&gt;6)]-beta-D-Man-(1-&gt;4)-beta-D-GlcNAc-(1-&gt;4)-alpha-D-GlcNAc-diphospho-di-trans,poly-cis-dolichol + a di-trans,poly-cis-dolichyl phosphate + H(+)</text>
        <dbReference type="Rhea" id="RHEA:29527"/>
        <dbReference type="Rhea" id="RHEA-COMP:19498"/>
        <dbReference type="Rhea" id="RHEA-COMP:19501"/>
        <dbReference type="Rhea" id="RHEA-COMP:19516"/>
        <dbReference type="Rhea" id="RHEA-COMP:19517"/>
        <dbReference type="ChEBI" id="CHEBI:15378"/>
        <dbReference type="ChEBI" id="CHEBI:57683"/>
        <dbReference type="ChEBI" id="CHEBI:58211"/>
        <dbReference type="ChEBI" id="CHEBI:132515"/>
        <dbReference type="ChEBI" id="CHEBI:132516"/>
        <dbReference type="EC" id="2.4.1.258"/>
    </reaction>
    <physiologicalReaction direction="left-to-right" evidence="12 14">
        <dbReference type="Rhea" id="RHEA:29528"/>
    </physiologicalReaction>
</comment>
<feature type="transmembrane region" description="Helical" evidence="14">
    <location>
        <begin position="355"/>
        <end position="371"/>
    </location>
</feature>
<evidence type="ECO:0000256" key="14">
    <source>
        <dbReference type="RuleBase" id="RU364047"/>
    </source>
</evidence>
<evidence type="ECO:0000256" key="13">
    <source>
        <dbReference type="ARBA" id="ARBA00093457"/>
    </source>
</evidence>
<evidence type="ECO:0000256" key="12">
    <source>
        <dbReference type="ARBA" id="ARBA00049506"/>
    </source>
</evidence>
<dbReference type="EMBL" id="JBBXMP010000028">
    <property type="protein sequence ID" value="KAL0067202.1"/>
    <property type="molecule type" value="Genomic_DNA"/>
</dbReference>